<dbReference type="PANTHER" id="PTHR42084">
    <property type="entry name" value="YALI0E26631P"/>
    <property type="match status" value="1"/>
</dbReference>
<feature type="region of interest" description="Disordered" evidence="1">
    <location>
        <begin position="169"/>
        <end position="236"/>
    </location>
</feature>
<feature type="compositionally biased region" description="Acidic residues" evidence="1">
    <location>
        <begin position="190"/>
        <end position="203"/>
    </location>
</feature>
<reference evidence="2" key="1">
    <citation type="submission" date="2019-04" db="EMBL/GenBank/DDBJ databases">
        <title>Friends and foes A comparative genomics studyof 23 Aspergillus species from section Flavi.</title>
        <authorList>
            <consortium name="DOE Joint Genome Institute"/>
            <person name="Kjaerbolling I."/>
            <person name="Vesth T."/>
            <person name="Frisvad J.C."/>
            <person name="Nybo J.L."/>
            <person name="Theobald S."/>
            <person name="Kildgaard S."/>
            <person name="Isbrandt T."/>
            <person name="Kuo A."/>
            <person name="Sato A."/>
            <person name="Lyhne E.K."/>
            <person name="Kogle M.E."/>
            <person name="Wiebenga A."/>
            <person name="Kun R.S."/>
            <person name="Lubbers R.J."/>
            <person name="Makela M.R."/>
            <person name="Barry K."/>
            <person name="Chovatia M."/>
            <person name="Clum A."/>
            <person name="Daum C."/>
            <person name="Haridas S."/>
            <person name="He G."/>
            <person name="LaButti K."/>
            <person name="Lipzen A."/>
            <person name="Mondo S."/>
            <person name="Riley R."/>
            <person name="Salamov A."/>
            <person name="Simmons B.A."/>
            <person name="Magnuson J.K."/>
            <person name="Henrissat B."/>
            <person name="Mortensen U.H."/>
            <person name="Larsen T.O."/>
            <person name="Devries R.P."/>
            <person name="Grigoriev I.V."/>
            <person name="Machida M."/>
            <person name="Baker S.E."/>
            <person name="Andersen M.R."/>
        </authorList>
    </citation>
    <scope>NUCLEOTIDE SEQUENCE [LARGE SCALE GENOMIC DNA]</scope>
    <source>
        <strain evidence="2">IBT 14317</strain>
    </source>
</reference>
<accession>A0A5N7CCJ6</accession>
<proteinExistence type="predicted"/>
<evidence type="ECO:0000256" key="1">
    <source>
        <dbReference type="SAM" id="MobiDB-lite"/>
    </source>
</evidence>
<dbReference type="PANTHER" id="PTHR42084:SF1">
    <property type="entry name" value="SERINE_THREONINE-PROTEIN KINASE PPK6"/>
    <property type="match status" value="1"/>
</dbReference>
<feature type="compositionally biased region" description="Polar residues" evidence="1">
    <location>
        <begin position="14"/>
        <end position="34"/>
    </location>
</feature>
<dbReference type="AlphaFoldDB" id="A0A5N7CCJ6"/>
<feature type="region of interest" description="Disordered" evidence="1">
    <location>
        <begin position="96"/>
        <end position="124"/>
    </location>
</feature>
<protein>
    <recommendedName>
        <fullName evidence="3">Serine/threonine-protein kinase ppk6</fullName>
    </recommendedName>
</protein>
<evidence type="ECO:0008006" key="3">
    <source>
        <dbReference type="Google" id="ProtNLM"/>
    </source>
</evidence>
<organism evidence="2">
    <name type="scientific">Petromyces alliaceus</name>
    <name type="common">Aspergillus alliaceus</name>
    <dbReference type="NCBI Taxonomy" id="209559"/>
    <lineage>
        <taxon>Eukaryota</taxon>
        <taxon>Fungi</taxon>
        <taxon>Dikarya</taxon>
        <taxon>Ascomycota</taxon>
        <taxon>Pezizomycotina</taxon>
        <taxon>Eurotiomycetes</taxon>
        <taxon>Eurotiomycetidae</taxon>
        <taxon>Eurotiales</taxon>
        <taxon>Aspergillaceae</taxon>
        <taxon>Aspergillus</taxon>
        <taxon>Aspergillus subgen. Circumdati</taxon>
    </lineage>
</organism>
<sequence>MSADLFAEFGFGSPANQSSGTASQQAARPTNRPSSLIPDLEIFDNAPPIDVATSHSIQPRTLPIHLNTPVKHDVSRTADYGNNSAVLFDATLEVPSNDDSEDWGEFESADTQSGQGIPTSFKQGHGDVFDRQGKGPHARKTIVAPNQLDLFDLLSIEDKIPQTHTQASSALVDGTPSHKNRHISSTTPDLAEEEEGAFDEWGDFVDGPPTDASKSVGTQGPASRKMATQSAKPDTKLETKIPSAFGVSNNSVSPARIRPTNIPPPSVLLELFPQLFEKLRKEATEARKNSPEKQDIDGVATLILCTLKAAARVVAGRTLRWKRDSILSQSMRIGPARSGKSGGMKLNTVNKNEDIKEQQEAVDVISIWRDRTALFNSVIQASGRRPIHVIPANIRAIIATPEQGALKASHACALCGLKREERLPKVDDHVEDSFGEWWTDHWGHTDCRQFWENNMSLLTRR</sequence>
<feature type="compositionally biased region" description="Polar residues" evidence="1">
    <location>
        <begin position="109"/>
        <end position="122"/>
    </location>
</feature>
<feature type="compositionally biased region" description="Acidic residues" evidence="1">
    <location>
        <begin position="96"/>
        <end position="108"/>
    </location>
</feature>
<dbReference type="Proteomes" id="UP000326877">
    <property type="component" value="Unassembled WGS sequence"/>
</dbReference>
<feature type="region of interest" description="Disordered" evidence="1">
    <location>
        <begin position="1"/>
        <end position="38"/>
    </location>
</feature>
<dbReference type="EMBL" id="ML735241">
    <property type="protein sequence ID" value="KAE8391882.1"/>
    <property type="molecule type" value="Genomic_DNA"/>
</dbReference>
<dbReference type="OrthoDB" id="5420391at2759"/>
<name>A0A5N7CCJ6_PETAA</name>
<gene>
    <name evidence="2" type="ORF">BDV23DRAFT_152207</name>
</gene>
<feature type="compositionally biased region" description="Polar residues" evidence="1">
    <location>
        <begin position="212"/>
        <end position="232"/>
    </location>
</feature>
<evidence type="ECO:0000313" key="2">
    <source>
        <dbReference type="EMBL" id="KAE8391882.1"/>
    </source>
</evidence>